<dbReference type="PROSITE" id="PS50089">
    <property type="entry name" value="ZF_RING_2"/>
    <property type="match status" value="1"/>
</dbReference>
<keyword evidence="8" id="KW-1185">Reference proteome</keyword>
<dbReference type="OrthoDB" id="258495at2759"/>
<dbReference type="Pfam" id="PF13920">
    <property type="entry name" value="zf-C3HC4_3"/>
    <property type="match status" value="1"/>
</dbReference>
<evidence type="ECO:0000256" key="2">
    <source>
        <dbReference type="ARBA" id="ARBA00022771"/>
    </source>
</evidence>
<dbReference type="InterPro" id="IPR013083">
    <property type="entry name" value="Znf_RING/FYVE/PHD"/>
</dbReference>
<evidence type="ECO:0000313" key="8">
    <source>
        <dbReference type="Proteomes" id="UP000695562"/>
    </source>
</evidence>
<dbReference type="EMBL" id="AJWJ01000249">
    <property type="protein sequence ID" value="KAF2072769.1"/>
    <property type="molecule type" value="Genomic_DNA"/>
</dbReference>
<feature type="compositionally biased region" description="Acidic residues" evidence="5">
    <location>
        <begin position="961"/>
        <end position="972"/>
    </location>
</feature>
<proteinExistence type="predicted"/>
<evidence type="ECO:0000313" key="7">
    <source>
        <dbReference type="EMBL" id="KAF2072769.1"/>
    </source>
</evidence>
<keyword evidence="2 4" id="KW-0863">Zinc-finger</keyword>
<feature type="compositionally biased region" description="Acidic residues" evidence="5">
    <location>
        <begin position="1143"/>
        <end position="1152"/>
    </location>
</feature>
<feature type="region of interest" description="Disordered" evidence="5">
    <location>
        <begin position="951"/>
        <end position="973"/>
    </location>
</feature>
<feature type="region of interest" description="Disordered" evidence="5">
    <location>
        <begin position="1111"/>
        <end position="1175"/>
    </location>
</feature>
<reference evidence="7" key="1">
    <citation type="submission" date="2020-01" db="EMBL/GenBank/DDBJ databases">
        <title>Development of genomics and gene disruption for Polysphondylium violaceum indicates a role for the polyketide synthase stlB in stalk morphogenesis.</title>
        <authorList>
            <person name="Narita B."/>
            <person name="Kawabe Y."/>
            <person name="Kin K."/>
            <person name="Saito T."/>
            <person name="Gibbs R."/>
            <person name="Kuspa A."/>
            <person name="Muzny D."/>
            <person name="Queller D."/>
            <person name="Richards S."/>
            <person name="Strassman J."/>
            <person name="Sucgang R."/>
            <person name="Worley K."/>
            <person name="Schaap P."/>
        </authorList>
    </citation>
    <scope>NUCLEOTIDE SEQUENCE</scope>
    <source>
        <strain evidence="7">QSvi11</strain>
    </source>
</reference>
<dbReference type="CDD" id="cd16541">
    <property type="entry name" value="RING-HC_RNF123"/>
    <property type="match status" value="1"/>
</dbReference>
<dbReference type="Proteomes" id="UP000695562">
    <property type="component" value="Unassembled WGS sequence"/>
</dbReference>
<dbReference type="InterPro" id="IPR045129">
    <property type="entry name" value="RNF123/RKP/RSPRY1"/>
</dbReference>
<dbReference type="GO" id="GO:0008270">
    <property type="term" value="F:zinc ion binding"/>
    <property type="evidence" value="ECO:0007669"/>
    <property type="project" value="UniProtKB-KW"/>
</dbReference>
<feature type="compositionally biased region" description="Acidic residues" evidence="5">
    <location>
        <begin position="1159"/>
        <end position="1175"/>
    </location>
</feature>
<sequence>MFFPLIEIASRYKKNSNNAISNQSILSYLSLKFKSTPTSQSATNYDEHVKAAKAVNQPLEDDYYPSLYASESNSGHSEFDLTIKQQRDHSFKSYFSDFYPLGSELDYIEANKQIYSCLHHYPQFIEDDSTSWYFSLSDKDKYSYEVVPSKNGIIMYGFVIAAKYPNHKSNPSIIGKFVKQQLVKGGDIAYNCKLNAASQTISFYINGNRVQKQKMTFTTQPAPGTRLYYVPIVSSKASFFMNVGQSCSYYKIKNTNTILNPPILLHRRCDVLTDLLFKELLPSLELQERYENNSNNKNNIHPVKYTTTTATSNDDYLKQVLSDVQPVFMEMLNQSLIDYNIEDILISKLCTYLLDNEKYTKLFVDLLFKSYTSEIYTTLIHKIFNAISLKCRPSHTLDLKPILLFQQLLKVPRIAHIFYSHPYKFGILDQIFFKGQTEGILSFLMNRVEFSRKPILLELKIDRDRYNYEKDRVNKDIFEFLIQQYTDNNETLLFDWIRNIIANELNFSKKYLAGKKAEEYCFPFLLYIFTIIADHIEPWMKSKTTLDQFPIDNLLFDSKWNESEYERLGGLFSHLTSDQSRIPSTLDQDLDQNLNEILFGLSSILLNISFSKQLSKISMDVLSPHLVETISRGDNQEFLKKLYLEISNIFFYREELREGFLTFDYLESFLLFQVKLIQRCIKEYPSHIDFIHDYHLSNCVDIFQHLAKTDEKLLFSPNFYNITTDFLNMLFELNNCITEKKIATKCSKSVLSLMSSKYLLPFVHTLPTFLTLINNLFIHLSNVDIRTLISLFDASLPSFLNILESIFTSKPLHLLKFLKSLFSQITESRKLEFVNSRINLLTYLVKTMPHLILENETFLIIAGQFYLYIFEKVSLSDDPHTGTDEEKSEREKEKQFFVQLFYKLLPSIYYLSLYESKDPYYDQLFKRQFSRLNLQVIVNLLAKYNPTVNTYDKDKDSSSGSDDDDDDDDDGDSGIRVSLVSEFDFEESELVNGSAIRQSVRNVQTENDTEKERPTRHFHNVSIKQPLLEFFNSVASNLPPSMSTASLESLGGGVDLCSICYSYPIDTEFIPCKHQSCHHCITLHLLSNDFCFYCRKPIKSTILIKDKVIEQEKEDEQDKQYQDEQEVKELMVENDNDYRSNYEEDSQEEDYQENYRDDDYQDDDYKDNYQDDDSE</sequence>
<evidence type="ECO:0000256" key="5">
    <source>
        <dbReference type="SAM" id="MobiDB-lite"/>
    </source>
</evidence>
<dbReference type="PANTHER" id="PTHR13363:SF5">
    <property type="entry name" value="E3 UBIQUITIN-PROTEIN LIGASE RNF123"/>
    <property type="match status" value="1"/>
</dbReference>
<feature type="compositionally biased region" description="Basic and acidic residues" evidence="5">
    <location>
        <begin position="1111"/>
        <end position="1142"/>
    </location>
</feature>
<keyword evidence="1" id="KW-0479">Metal-binding</keyword>
<comment type="caution">
    <text evidence="7">The sequence shown here is derived from an EMBL/GenBank/DDBJ whole genome shotgun (WGS) entry which is preliminary data.</text>
</comment>
<accession>A0A8J4PUB4</accession>
<keyword evidence="3" id="KW-0862">Zinc</keyword>
<dbReference type="SUPFAM" id="SSF57850">
    <property type="entry name" value="RING/U-box"/>
    <property type="match status" value="1"/>
</dbReference>
<dbReference type="InterPro" id="IPR001841">
    <property type="entry name" value="Znf_RING"/>
</dbReference>
<protein>
    <recommendedName>
        <fullName evidence="6">RING-type domain-containing protein</fullName>
    </recommendedName>
</protein>
<evidence type="ECO:0000259" key="6">
    <source>
        <dbReference type="PROSITE" id="PS50089"/>
    </source>
</evidence>
<dbReference type="GO" id="GO:0051603">
    <property type="term" value="P:proteolysis involved in protein catabolic process"/>
    <property type="evidence" value="ECO:0007669"/>
    <property type="project" value="TreeGrafter"/>
</dbReference>
<organism evidence="7 8">
    <name type="scientific">Polysphondylium violaceum</name>
    <dbReference type="NCBI Taxonomy" id="133409"/>
    <lineage>
        <taxon>Eukaryota</taxon>
        <taxon>Amoebozoa</taxon>
        <taxon>Evosea</taxon>
        <taxon>Eumycetozoa</taxon>
        <taxon>Dictyostelia</taxon>
        <taxon>Dictyosteliales</taxon>
        <taxon>Dictyosteliaceae</taxon>
        <taxon>Polysphondylium</taxon>
    </lineage>
</organism>
<evidence type="ECO:0000256" key="4">
    <source>
        <dbReference type="PROSITE-ProRule" id="PRU00175"/>
    </source>
</evidence>
<dbReference type="Gene3D" id="3.30.40.10">
    <property type="entry name" value="Zinc/RING finger domain, C3HC4 (zinc finger)"/>
    <property type="match status" value="1"/>
</dbReference>
<dbReference type="GO" id="GO:0005737">
    <property type="term" value="C:cytoplasm"/>
    <property type="evidence" value="ECO:0007669"/>
    <property type="project" value="TreeGrafter"/>
</dbReference>
<name>A0A8J4PUB4_9MYCE</name>
<dbReference type="AlphaFoldDB" id="A0A8J4PUB4"/>
<dbReference type="PANTHER" id="PTHR13363">
    <property type="entry name" value="RING FINGER AND SRY DOMAIN-CONTAINING"/>
    <property type="match status" value="1"/>
</dbReference>
<gene>
    <name evidence="7" type="ORF">CYY_005915</name>
</gene>
<feature type="domain" description="RING-type" evidence="6">
    <location>
        <begin position="1057"/>
        <end position="1095"/>
    </location>
</feature>
<evidence type="ECO:0000256" key="3">
    <source>
        <dbReference type="ARBA" id="ARBA00022833"/>
    </source>
</evidence>
<dbReference type="GO" id="GO:0004842">
    <property type="term" value="F:ubiquitin-protein transferase activity"/>
    <property type="evidence" value="ECO:0007669"/>
    <property type="project" value="InterPro"/>
</dbReference>
<evidence type="ECO:0000256" key="1">
    <source>
        <dbReference type="ARBA" id="ARBA00022723"/>
    </source>
</evidence>